<accession>A0AAV5SMW3</accession>
<evidence type="ECO:0000259" key="7">
    <source>
        <dbReference type="PROSITE" id="PS50102"/>
    </source>
</evidence>
<dbReference type="PROSITE" id="PS50102">
    <property type="entry name" value="RRM"/>
    <property type="match status" value="3"/>
</dbReference>
<protein>
    <recommendedName>
        <fullName evidence="7">RRM domain-containing protein</fullName>
    </recommendedName>
</protein>
<dbReference type="GO" id="GO:0005730">
    <property type="term" value="C:nucleolus"/>
    <property type="evidence" value="ECO:0007669"/>
    <property type="project" value="TreeGrafter"/>
</dbReference>
<feature type="compositionally biased region" description="Acidic residues" evidence="6">
    <location>
        <begin position="327"/>
        <end position="371"/>
    </location>
</feature>
<sequence length="741" mass="83610">QMGKKFFDDDGNTVEGGPSSFGSRSFSDNQRGRGGGFRGGRDSNAPSKRYYDQDSEGAPPKKFHKKVDNESSAAPQSEEKKKLYEGTVDMSSYGYQRKPCQRNGYGGSNSDSRGSFSGGRGGQRNWRDRRDDNNEEEGSNFECRGGFSDGRGGQRSWRDGREENNGEEGGFTRRRRNWHEEEVVEEEEPEPKQKLMRWVNVNLRHWRIIIRNLPFQTTKEDLEKACTPFGEYTEVVLPKCKDKKFPNSCAGFGFVQYKTEEEAEKGLKGLNEAKIHGRKIAADWTMPKDTYETAKHEEKEELAKKVKVEKTEDGGKKEKKGKKKEVDEESEKEDEDDEDIEMEKDEDDSEDDDEEKSDEDEEKSEDEDEDGEGKKGEGKVPRKEDNAVAEKRVIFLRNLSFQTTDESLKDAMKEYGSVKLAIVCKYGDSGHSKGTAFVHFETPQEANKVIYAANGGEIYIDGRSINASLAIPKDEATKLDKEKHAKASKDSRNLLLARVGVIREGTEAAKGMSKSDAEKRRKLVQSMRKKLENLHMFISPTRLVIHNMPFSLTDDKLRELCEKAGGEGASVVECRIWRDLHNLDDKGVARSRGYGFVAFSSHSAALACLHSLNNNAETFTNERRPIVEFSIENLQALKMRESRLGAKAAAKEQRENPSVLKEVTKTTSKMMKAGMKPLPLRMNAKIRTRVPKKKDKKKGGEKKTKKKEEKGGERKEENMGAKKKVGKSGKKTLAKYLSLSS</sequence>
<dbReference type="CDD" id="cd12416">
    <property type="entry name" value="RRM4_RBM28_like"/>
    <property type="match status" value="1"/>
</dbReference>
<feature type="compositionally biased region" description="Basic and acidic residues" evidence="6">
    <location>
        <begin position="372"/>
        <end position="385"/>
    </location>
</feature>
<dbReference type="InterPro" id="IPR003954">
    <property type="entry name" value="RRM_euk-type"/>
</dbReference>
<feature type="region of interest" description="Disordered" evidence="6">
    <location>
        <begin position="680"/>
        <end position="741"/>
    </location>
</feature>
<dbReference type="FunFam" id="3.30.70.330:FF:000182">
    <property type="entry name" value="RNA-binding motif protein 28"/>
    <property type="match status" value="1"/>
</dbReference>
<feature type="domain" description="RRM" evidence="7">
    <location>
        <begin position="206"/>
        <end position="287"/>
    </location>
</feature>
<dbReference type="SMART" id="SM00361">
    <property type="entry name" value="RRM_1"/>
    <property type="match status" value="2"/>
</dbReference>
<feature type="non-terminal residue" evidence="8">
    <location>
        <position position="1"/>
    </location>
</feature>
<dbReference type="InterPro" id="IPR051945">
    <property type="entry name" value="RRM_MRD1_RNA_proc_ribogen"/>
</dbReference>
<dbReference type="SMART" id="SM00360">
    <property type="entry name" value="RRM"/>
    <property type="match status" value="3"/>
</dbReference>
<dbReference type="InterPro" id="IPR035979">
    <property type="entry name" value="RBD_domain_sf"/>
</dbReference>
<dbReference type="CDD" id="cd12415">
    <property type="entry name" value="RRM3_RBM28_like"/>
    <property type="match status" value="1"/>
</dbReference>
<dbReference type="Gene3D" id="3.30.70.330">
    <property type="match status" value="3"/>
</dbReference>
<proteinExistence type="predicted"/>
<comment type="subcellular location">
    <subcellularLocation>
        <location evidence="1">Nucleus</location>
    </subcellularLocation>
</comment>
<dbReference type="InterPro" id="IPR000504">
    <property type="entry name" value="RRM_dom"/>
</dbReference>
<dbReference type="SUPFAM" id="SSF54928">
    <property type="entry name" value="RNA-binding domain, RBD"/>
    <property type="match status" value="3"/>
</dbReference>
<dbReference type="GO" id="GO:0003729">
    <property type="term" value="F:mRNA binding"/>
    <property type="evidence" value="ECO:0007669"/>
    <property type="project" value="TreeGrafter"/>
</dbReference>
<evidence type="ECO:0000256" key="6">
    <source>
        <dbReference type="SAM" id="MobiDB-lite"/>
    </source>
</evidence>
<keyword evidence="3 5" id="KW-0694">RNA-binding</keyword>
<evidence type="ECO:0000256" key="2">
    <source>
        <dbReference type="ARBA" id="ARBA00022737"/>
    </source>
</evidence>
<feature type="compositionally biased region" description="Basic and acidic residues" evidence="6">
    <location>
        <begin position="293"/>
        <end position="316"/>
    </location>
</feature>
<gene>
    <name evidence="8" type="ORF">PENTCL1PPCAC_6746</name>
</gene>
<evidence type="ECO:0000256" key="1">
    <source>
        <dbReference type="ARBA" id="ARBA00004123"/>
    </source>
</evidence>
<organism evidence="8 9">
    <name type="scientific">Pristionchus entomophagus</name>
    <dbReference type="NCBI Taxonomy" id="358040"/>
    <lineage>
        <taxon>Eukaryota</taxon>
        <taxon>Metazoa</taxon>
        <taxon>Ecdysozoa</taxon>
        <taxon>Nematoda</taxon>
        <taxon>Chromadorea</taxon>
        <taxon>Rhabditida</taxon>
        <taxon>Rhabditina</taxon>
        <taxon>Diplogasteromorpha</taxon>
        <taxon>Diplogasteroidea</taxon>
        <taxon>Neodiplogasteridae</taxon>
        <taxon>Pristionchus</taxon>
    </lineage>
</organism>
<dbReference type="Pfam" id="PF00076">
    <property type="entry name" value="RRM_1"/>
    <property type="match status" value="3"/>
</dbReference>
<dbReference type="PANTHER" id="PTHR48039">
    <property type="entry name" value="RNA-BINDING MOTIF PROTEIN 14B"/>
    <property type="match status" value="1"/>
</dbReference>
<dbReference type="InterPro" id="IPR012677">
    <property type="entry name" value="Nucleotide-bd_a/b_plait_sf"/>
</dbReference>
<comment type="caution">
    <text evidence="8">The sequence shown here is derived from an EMBL/GenBank/DDBJ whole genome shotgun (WGS) entry which is preliminary data.</text>
</comment>
<feature type="compositionally biased region" description="Basic residues" evidence="6">
    <location>
        <begin position="684"/>
        <end position="705"/>
    </location>
</feature>
<evidence type="ECO:0000313" key="8">
    <source>
        <dbReference type="EMBL" id="GMS84571.1"/>
    </source>
</evidence>
<feature type="domain" description="RRM" evidence="7">
    <location>
        <begin position="392"/>
        <end position="472"/>
    </location>
</feature>
<dbReference type="Proteomes" id="UP001432027">
    <property type="component" value="Unassembled WGS sequence"/>
</dbReference>
<feature type="region of interest" description="Disordered" evidence="6">
    <location>
        <begin position="1"/>
        <end position="174"/>
    </location>
</feature>
<name>A0AAV5SMW3_9BILA</name>
<dbReference type="AlphaFoldDB" id="A0AAV5SMW3"/>
<dbReference type="CDD" id="cd12414">
    <property type="entry name" value="RRM2_RBM28_like"/>
    <property type="match status" value="1"/>
</dbReference>
<dbReference type="EMBL" id="BTSX01000002">
    <property type="protein sequence ID" value="GMS84571.1"/>
    <property type="molecule type" value="Genomic_DNA"/>
</dbReference>
<evidence type="ECO:0000313" key="9">
    <source>
        <dbReference type="Proteomes" id="UP001432027"/>
    </source>
</evidence>
<reference evidence="8" key="1">
    <citation type="submission" date="2023-10" db="EMBL/GenBank/DDBJ databases">
        <title>Genome assembly of Pristionchus species.</title>
        <authorList>
            <person name="Yoshida K."/>
            <person name="Sommer R.J."/>
        </authorList>
    </citation>
    <scope>NUCLEOTIDE SEQUENCE</scope>
    <source>
        <strain evidence="8">RS0144</strain>
    </source>
</reference>
<keyword evidence="2" id="KW-0677">Repeat</keyword>
<feature type="compositionally biased region" description="Basic residues" evidence="6">
    <location>
        <begin position="721"/>
        <end position="733"/>
    </location>
</feature>
<feature type="compositionally biased region" description="Basic and acidic residues" evidence="6">
    <location>
        <begin position="706"/>
        <end position="720"/>
    </location>
</feature>
<feature type="domain" description="RRM" evidence="7">
    <location>
        <begin position="541"/>
        <end position="632"/>
    </location>
</feature>
<feature type="region of interest" description="Disordered" evidence="6">
    <location>
        <begin position="293"/>
        <end position="385"/>
    </location>
</feature>
<evidence type="ECO:0000256" key="3">
    <source>
        <dbReference type="ARBA" id="ARBA00022884"/>
    </source>
</evidence>
<evidence type="ECO:0000256" key="5">
    <source>
        <dbReference type="PROSITE-ProRule" id="PRU00176"/>
    </source>
</evidence>
<feature type="compositionally biased region" description="Low complexity" evidence="6">
    <location>
        <begin position="16"/>
        <end position="27"/>
    </location>
</feature>
<keyword evidence="4" id="KW-0539">Nucleus</keyword>
<evidence type="ECO:0000256" key="4">
    <source>
        <dbReference type="ARBA" id="ARBA00023242"/>
    </source>
</evidence>
<keyword evidence="9" id="KW-1185">Reference proteome</keyword>
<dbReference type="PANTHER" id="PTHR48039:SF5">
    <property type="entry name" value="RNA-BINDING PROTEIN 28"/>
    <property type="match status" value="1"/>
</dbReference>